<dbReference type="PANTHER" id="PTHR10963">
    <property type="entry name" value="GLYCOSYL HYDROLASE-RELATED"/>
    <property type="match status" value="1"/>
</dbReference>
<keyword evidence="4" id="KW-1185">Reference proteome</keyword>
<dbReference type="InterPro" id="IPR000757">
    <property type="entry name" value="Beta-glucanase-like"/>
</dbReference>
<feature type="compositionally biased region" description="Low complexity" evidence="1">
    <location>
        <begin position="332"/>
        <end position="356"/>
    </location>
</feature>
<dbReference type="GO" id="GO:0005975">
    <property type="term" value="P:carbohydrate metabolic process"/>
    <property type="evidence" value="ECO:0007669"/>
    <property type="project" value="InterPro"/>
</dbReference>
<organism evidence="3 4">
    <name type="scientific">Trichoderma cornu-damae</name>
    <dbReference type="NCBI Taxonomy" id="654480"/>
    <lineage>
        <taxon>Eukaryota</taxon>
        <taxon>Fungi</taxon>
        <taxon>Dikarya</taxon>
        <taxon>Ascomycota</taxon>
        <taxon>Pezizomycotina</taxon>
        <taxon>Sordariomycetes</taxon>
        <taxon>Hypocreomycetidae</taxon>
        <taxon>Hypocreales</taxon>
        <taxon>Hypocreaceae</taxon>
        <taxon>Trichoderma</taxon>
    </lineage>
</organism>
<dbReference type="PANTHER" id="PTHR10963:SF68">
    <property type="entry name" value="GLYCOSIDASE CRH1-RELATED"/>
    <property type="match status" value="1"/>
</dbReference>
<reference evidence="3" key="1">
    <citation type="submission" date="2021-08" db="EMBL/GenBank/DDBJ databases">
        <title>Chromosome-Level Trichoderma cornu-damae using Hi-C Data.</title>
        <authorList>
            <person name="Kim C.S."/>
        </authorList>
    </citation>
    <scope>NUCLEOTIDE SEQUENCE</scope>
    <source>
        <strain evidence="3">KA19-0412C</strain>
    </source>
</reference>
<dbReference type="GO" id="GO:0004553">
    <property type="term" value="F:hydrolase activity, hydrolyzing O-glycosyl compounds"/>
    <property type="evidence" value="ECO:0007669"/>
    <property type="project" value="InterPro"/>
</dbReference>
<dbReference type="EMBL" id="JAIWOZ010000004">
    <property type="protein sequence ID" value="KAH6606047.1"/>
    <property type="molecule type" value="Genomic_DNA"/>
</dbReference>
<gene>
    <name evidence="3" type="ORF">Trco_005200</name>
</gene>
<dbReference type="Pfam" id="PF00722">
    <property type="entry name" value="Glyco_hydro_16"/>
    <property type="match status" value="1"/>
</dbReference>
<dbReference type="PROSITE" id="PS51762">
    <property type="entry name" value="GH16_2"/>
    <property type="match status" value="1"/>
</dbReference>
<dbReference type="Proteomes" id="UP000827724">
    <property type="component" value="Unassembled WGS sequence"/>
</dbReference>
<evidence type="ECO:0000256" key="1">
    <source>
        <dbReference type="SAM" id="MobiDB-lite"/>
    </source>
</evidence>
<feature type="compositionally biased region" description="Polar residues" evidence="1">
    <location>
        <begin position="294"/>
        <end position="312"/>
    </location>
</feature>
<feature type="domain" description="GH16" evidence="2">
    <location>
        <begin position="8"/>
        <end position="237"/>
    </location>
</feature>
<dbReference type="GO" id="GO:0031505">
    <property type="term" value="P:fungal-type cell wall organization"/>
    <property type="evidence" value="ECO:0007669"/>
    <property type="project" value="TreeGrafter"/>
</dbReference>
<dbReference type="Gene3D" id="2.60.120.200">
    <property type="match status" value="1"/>
</dbReference>
<feature type="region of interest" description="Disordered" evidence="1">
    <location>
        <begin position="279"/>
        <end position="356"/>
    </location>
</feature>
<dbReference type="SUPFAM" id="SSF49899">
    <property type="entry name" value="Concanavalin A-like lectins/glucanases"/>
    <property type="match status" value="1"/>
</dbReference>
<dbReference type="InterPro" id="IPR050546">
    <property type="entry name" value="Glycosyl_Hydrlase_16"/>
</dbReference>
<name>A0A9P8QP23_9HYPO</name>
<dbReference type="AlphaFoldDB" id="A0A9P8QP23"/>
<dbReference type="GO" id="GO:0009277">
    <property type="term" value="C:fungal-type cell wall"/>
    <property type="evidence" value="ECO:0007669"/>
    <property type="project" value="TreeGrafter"/>
</dbReference>
<dbReference type="InterPro" id="IPR013320">
    <property type="entry name" value="ConA-like_dom_sf"/>
</dbReference>
<dbReference type="OrthoDB" id="4781at2759"/>
<dbReference type="GO" id="GO:0016757">
    <property type="term" value="F:glycosyltransferase activity"/>
    <property type="evidence" value="ECO:0007669"/>
    <property type="project" value="TreeGrafter"/>
</dbReference>
<evidence type="ECO:0000313" key="4">
    <source>
        <dbReference type="Proteomes" id="UP000827724"/>
    </source>
</evidence>
<comment type="caution">
    <text evidence="3">The sequence shown here is derived from an EMBL/GenBank/DDBJ whole genome shotgun (WGS) entry which is preliminary data.</text>
</comment>
<accession>A0A9P8QP23</accession>
<proteinExistence type="predicted"/>
<sequence>MLGQGQKELASCPPDPAFASKTAFDFTKAAWDDRFASFWTTDSSTAQDKRQLNLDNTDAKGAAFSIWRDDQAPTLTSNKYLLFGKVSVQVQAAKGPGLITAIVLKSDSGDEIDWELLGAFENQAQTNYFYDGQPLFNTYNTTYRLDTSSFASSHRYGIEWTPTFISFSIDGVVRKTWRVGDIPAYKWPQTPMQVKLGIWTVSSSSDAGTVAWAGGLPDWSGRDAERNPYRAYFKALELEDYTGGCNETEKGAGIEYLYDERTTGWQDVHVKGCVKRTAPGAYPPPLGSSSGGSQPTQTNRGGSQHPSATTTDAPGGNGGQNGGQPSQTAEQSPSPSEGDGDGSDSAAPMSGRPSSPLGAVVLLLWLLAV</sequence>
<evidence type="ECO:0000313" key="3">
    <source>
        <dbReference type="EMBL" id="KAH6606047.1"/>
    </source>
</evidence>
<evidence type="ECO:0000259" key="2">
    <source>
        <dbReference type="PROSITE" id="PS51762"/>
    </source>
</evidence>
<protein>
    <submittedName>
        <fullName evidence="3">Cell wall glucanosyltransferase mwg1</fullName>
    </submittedName>
</protein>